<gene>
    <name evidence="2" type="ORF">QBC40DRAFT_284482</name>
</gene>
<dbReference type="AlphaFoldDB" id="A0AAN6XC93"/>
<keyword evidence="3" id="KW-1185">Reference proteome</keyword>
<reference evidence="2" key="2">
    <citation type="submission" date="2023-05" db="EMBL/GenBank/DDBJ databases">
        <authorList>
            <consortium name="Lawrence Berkeley National Laboratory"/>
            <person name="Steindorff A."/>
            <person name="Hensen N."/>
            <person name="Bonometti L."/>
            <person name="Westerberg I."/>
            <person name="Brannstrom I.O."/>
            <person name="Guillou S."/>
            <person name="Cros-Aarteil S."/>
            <person name="Calhoun S."/>
            <person name="Haridas S."/>
            <person name="Kuo A."/>
            <person name="Mondo S."/>
            <person name="Pangilinan J."/>
            <person name="Riley R."/>
            <person name="Labutti K."/>
            <person name="Andreopoulos B."/>
            <person name="Lipzen A."/>
            <person name="Chen C."/>
            <person name="Yanf M."/>
            <person name="Daum C."/>
            <person name="Ng V."/>
            <person name="Clum A."/>
            <person name="Ohm R."/>
            <person name="Martin F."/>
            <person name="Silar P."/>
            <person name="Natvig D."/>
            <person name="Lalanne C."/>
            <person name="Gautier V."/>
            <person name="Ament-Velasquez S.L."/>
            <person name="Kruys A."/>
            <person name="Hutchinson M.I."/>
            <person name="Powell A.J."/>
            <person name="Barry K."/>
            <person name="Miller A.N."/>
            <person name="Grigoriev I.V."/>
            <person name="Debuchy R."/>
            <person name="Gladieux P."/>
            <person name="Thoren M.H."/>
            <person name="Johannesson H."/>
        </authorList>
    </citation>
    <scope>NUCLEOTIDE SEQUENCE</scope>
    <source>
        <strain evidence="2">CBS 315.58</strain>
    </source>
</reference>
<accession>A0AAN6XC93</accession>
<dbReference type="EMBL" id="MU863952">
    <property type="protein sequence ID" value="KAK4198078.1"/>
    <property type="molecule type" value="Genomic_DNA"/>
</dbReference>
<evidence type="ECO:0000313" key="2">
    <source>
        <dbReference type="EMBL" id="KAK4198078.1"/>
    </source>
</evidence>
<reference evidence="2" key="1">
    <citation type="journal article" date="2023" name="Mol. Phylogenet. Evol.">
        <title>Genome-scale phylogeny and comparative genomics of the fungal order Sordariales.</title>
        <authorList>
            <person name="Hensen N."/>
            <person name="Bonometti L."/>
            <person name="Westerberg I."/>
            <person name="Brannstrom I.O."/>
            <person name="Guillou S."/>
            <person name="Cros-Aarteil S."/>
            <person name="Calhoun S."/>
            <person name="Haridas S."/>
            <person name="Kuo A."/>
            <person name="Mondo S."/>
            <person name="Pangilinan J."/>
            <person name="Riley R."/>
            <person name="LaButti K."/>
            <person name="Andreopoulos B."/>
            <person name="Lipzen A."/>
            <person name="Chen C."/>
            <person name="Yan M."/>
            <person name="Daum C."/>
            <person name="Ng V."/>
            <person name="Clum A."/>
            <person name="Steindorff A."/>
            <person name="Ohm R.A."/>
            <person name="Martin F."/>
            <person name="Silar P."/>
            <person name="Natvig D.O."/>
            <person name="Lalanne C."/>
            <person name="Gautier V."/>
            <person name="Ament-Velasquez S.L."/>
            <person name="Kruys A."/>
            <person name="Hutchinson M.I."/>
            <person name="Powell A.J."/>
            <person name="Barry K."/>
            <person name="Miller A.N."/>
            <person name="Grigoriev I.V."/>
            <person name="Debuchy R."/>
            <person name="Gladieux P."/>
            <person name="Hiltunen Thoren M."/>
            <person name="Johannesson H."/>
        </authorList>
    </citation>
    <scope>NUCLEOTIDE SEQUENCE</scope>
    <source>
        <strain evidence="2">CBS 315.58</strain>
    </source>
</reference>
<dbReference type="Proteomes" id="UP001303160">
    <property type="component" value="Unassembled WGS sequence"/>
</dbReference>
<organism evidence="2 3">
    <name type="scientific">Triangularia verruculosa</name>
    <dbReference type="NCBI Taxonomy" id="2587418"/>
    <lineage>
        <taxon>Eukaryota</taxon>
        <taxon>Fungi</taxon>
        <taxon>Dikarya</taxon>
        <taxon>Ascomycota</taxon>
        <taxon>Pezizomycotina</taxon>
        <taxon>Sordariomycetes</taxon>
        <taxon>Sordariomycetidae</taxon>
        <taxon>Sordariales</taxon>
        <taxon>Podosporaceae</taxon>
        <taxon>Triangularia</taxon>
    </lineage>
</organism>
<name>A0AAN6XC93_9PEZI</name>
<feature type="transmembrane region" description="Helical" evidence="1">
    <location>
        <begin position="74"/>
        <end position="95"/>
    </location>
</feature>
<proteinExistence type="predicted"/>
<comment type="caution">
    <text evidence="2">The sequence shown here is derived from an EMBL/GenBank/DDBJ whole genome shotgun (WGS) entry which is preliminary data.</text>
</comment>
<evidence type="ECO:0000313" key="3">
    <source>
        <dbReference type="Proteomes" id="UP001303160"/>
    </source>
</evidence>
<keyword evidence="1" id="KW-0472">Membrane</keyword>
<sequence length="122" mass="13710">MIQEESKKSLCCQEPLVLSSLPVLCDTQALAPTLPILTPSVNMAFTIDQTKYAWSGLLCRLERQPGPLHSTGEAIVFTMLIFIPFLIQYHVGLFIQNHLRICQRAQQKQCSSGPVAHQYPDR</sequence>
<keyword evidence="1" id="KW-1133">Transmembrane helix</keyword>
<evidence type="ECO:0000256" key="1">
    <source>
        <dbReference type="SAM" id="Phobius"/>
    </source>
</evidence>
<keyword evidence="1" id="KW-0812">Transmembrane</keyword>
<protein>
    <submittedName>
        <fullName evidence="2">Uncharacterized protein</fullName>
    </submittedName>
</protein>